<dbReference type="RefSeq" id="XP_011295948.2">
    <property type="nucleotide sequence ID" value="XM_011297646.3"/>
</dbReference>
<feature type="compositionally biased region" description="Polar residues" evidence="1">
    <location>
        <begin position="21"/>
        <end position="34"/>
    </location>
</feature>
<feature type="region of interest" description="Disordered" evidence="1">
    <location>
        <begin position="66"/>
        <end position="99"/>
    </location>
</feature>
<dbReference type="Proteomes" id="UP001652621">
    <property type="component" value="Unplaced"/>
</dbReference>
<gene>
    <name evidence="4" type="primary">LOC101896611</name>
</gene>
<evidence type="ECO:0000256" key="1">
    <source>
        <dbReference type="SAM" id="MobiDB-lite"/>
    </source>
</evidence>
<reference evidence="4" key="1">
    <citation type="submission" date="2025-08" db="UniProtKB">
        <authorList>
            <consortium name="RefSeq"/>
        </authorList>
    </citation>
    <scope>IDENTIFICATION</scope>
    <source>
        <strain evidence="4">Aabys</strain>
        <tissue evidence="4">Whole body</tissue>
    </source>
</reference>
<proteinExistence type="predicted"/>
<name>A0A9J7IAW5_MUSDO</name>
<feature type="region of interest" description="Disordered" evidence="1">
    <location>
        <begin position="1"/>
        <end position="49"/>
    </location>
</feature>
<accession>A0A9J7IAW5</accession>
<feature type="transmembrane region" description="Helical" evidence="2">
    <location>
        <begin position="199"/>
        <end position="216"/>
    </location>
</feature>
<sequence>MVQNKNQKFSNVHESPRLQRKSQFTVNVSQQRSPRTVVPNDGLNGLKSQTIMPVEGPRALTVSTTGEKHYEPLSKYKSERETNTGERQERMNSKDKPIGGFMKQKKAKLLCRYFYRMTQPKCTPYRILGTSKESGNRTYADKQTNTGSTLSKYIYAPYMTENPRKHFEPTLIPQRIPNNLLVTRKQKPYAKYYADFRKITSLLILVTLLFWLLSSLRESDFYSLLFHNVSNTFSRWYSATEEIPKTEFEILLEFLTNIWAKLVTL</sequence>
<keyword evidence="2" id="KW-0472">Membrane</keyword>
<dbReference type="VEuPathDB" id="VectorBase:MDOMA2_017805"/>
<keyword evidence="3" id="KW-1185">Reference proteome</keyword>
<dbReference type="KEGG" id="mde:101896611"/>
<evidence type="ECO:0000256" key="2">
    <source>
        <dbReference type="SAM" id="Phobius"/>
    </source>
</evidence>
<keyword evidence="2" id="KW-1133">Transmembrane helix</keyword>
<feature type="compositionally biased region" description="Basic and acidic residues" evidence="1">
    <location>
        <begin position="66"/>
        <end position="97"/>
    </location>
</feature>
<protein>
    <submittedName>
        <fullName evidence="4">Uncharacterized protein LOC101896611</fullName>
    </submittedName>
</protein>
<keyword evidence="2" id="KW-0812">Transmembrane</keyword>
<dbReference type="GeneID" id="101896611"/>
<evidence type="ECO:0000313" key="3">
    <source>
        <dbReference type="Proteomes" id="UP001652621"/>
    </source>
</evidence>
<dbReference type="AlphaFoldDB" id="A0A9J7IAW5"/>
<evidence type="ECO:0000313" key="4">
    <source>
        <dbReference type="RefSeq" id="XP_011295948.2"/>
    </source>
</evidence>
<organism evidence="3 4">
    <name type="scientific">Musca domestica</name>
    <name type="common">House fly</name>
    <dbReference type="NCBI Taxonomy" id="7370"/>
    <lineage>
        <taxon>Eukaryota</taxon>
        <taxon>Metazoa</taxon>
        <taxon>Ecdysozoa</taxon>
        <taxon>Arthropoda</taxon>
        <taxon>Hexapoda</taxon>
        <taxon>Insecta</taxon>
        <taxon>Pterygota</taxon>
        <taxon>Neoptera</taxon>
        <taxon>Endopterygota</taxon>
        <taxon>Diptera</taxon>
        <taxon>Brachycera</taxon>
        <taxon>Muscomorpha</taxon>
        <taxon>Muscoidea</taxon>
        <taxon>Muscidae</taxon>
        <taxon>Musca</taxon>
    </lineage>
</organism>
<feature type="compositionally biased region" description="Polar residues" evidence="1">
    <location>
        <begin position="1"/>
        <end position="13"/>
    </location>
</feature>